<gene>
    <name evidence="1" type="ORF">SS1G_05923</name>
</gene>
<dbReference type="OMA" id="GICIMAV"/>
<proteinExistence type="predicted"/>
<organism evidence="1 2">
    <name type="scientific">Sclerotinia sclerotiorum (strain ATCC 18683 / 1980 / Ss-1)</name>
    <name type="common">White mold</name>
    <name type="synonym">Whetzelinia sclerotiorum</name>
    <dbReference type="NCBI Taxonomy" id="665079"/>
    <lineage>
        <taxon>Eukaryota</taxon>
        <taxon>Fungi</taxon>
        <taxon>Dikarya</taxon>
        <taxon>Ascomycota</taxon>
        <taxon>Pezizomycotina</taxon>
        <taxon>Leotiomycetes</taxon>
        <taxon>Helotiales</taxon>
        <taxon>Sclerotiniaceae</taxon>
        <taxon>Sclerotinia</taxon>
    </lineage>
</organism>
<dbReference type="InParanoid" id="A7EKS6"/>
<dbReference type="RefSeq" id="XP_001593001.1">
    <property type="nucleotide sequence ID" value="XM_001592951.1"/>
</dbReference>
<dbReference type="KEGG" id="ssl:SS1G_05923"/>
<name>A7EKS6_SCLS1</name>
<dbReference type="eggNOG" id="ENOG502TDV8">
    <property type="taxonomic scope" value="Eukaryota"/>
</dbReference>
<reference evidence="2" key="1">
    <citation type="journal article" date="2011" name="PLoS Genet.">
        <title>Genomic analysis of the necrotrophic fungal pathogens Sclerotinia sclerotiorum and Botrytis cinerea.</title>
        <authorList>
            <person name="Amselem J."/>
            <person name="Cuomo C.A."/>
            <person name="van Kan J.A."/>
            <person name="Viaud M."/>
            <person name="Benito E.P."/>
            <person name="Couloux A."/>
            <person name="Coutinho P.M."/>
            <person name="de Vries R.P."/>
            <person name="Dyer P.S."/>
            <person name="Fillinger S."/>
            <person name="Fournier E."/>
            <person name="Gout L."/>
            <person name="Hahn M."/>
            <person name="Kohn L."/>
            <person name="Lapalu N."/>
            <person name="Plummer K.M."/>
            <person name="Pradier J.M."/>
            <person name="Quevillon E."/>
            <person name="Sharon A."/>
            <person name="Simon A."/>
            <person name="ten Have A."/>
            <person name="Tudzynski B."/>
            <person name="Tudzynski P."/>
            <person name="Wincker P."/>
            <person name="Andrew M."/>
            <person name="Anthouard V."/>
            <person name="Beever R.E."/>
            <person name="Beffa R."/>
            <person name="Benoit I."/>
            <person name="Bouzid O."/>
            <person name="Brault B."/>
            <person name="Chen Z."/>
            <person name="Choquer M."/>
            <person name="Collemare J."/>
            <person name="Cotton P."/>
            <person name="Danchin E.G."/>
            <person name="Da Silva C."/>
            <person name="Gautier A."/>
            <person name="Giraud C."/>
            <person name="Giraud T."/>
            <person name="Gonzalez C."/>
            <person name="Grossetete S."/>
            <person name="Guldener U."/>
            <person name="Henrissat B."/>
            <person name="Howlett B.J."/>
            <person name="Kodira C."/>
            <person name="Kretschmer M."/>
            <person name="Lappartient A."/>
            <person name="Leroch M."/>
            <person name="Levis C."/>
            <person name="Mauceli E."/>
            <person name="Neuveglise C."/>
            <person name="Oeser B."/>
            <person name="Pearson M."/>
            <person name="Poulain J."/>
            <person name="Poussereau N."/>
            <person name="Quesneville H."/>
            <person name="Rascle C."/>
            <person name="Schumacher J."/>
            <person name="Segurens B."/>
            <person name="Sexton A."/>
            <person name="Silva E."/>
            <person name="Sirven C."/>
            <person name="Soanes D.M."/>
            <person name="Talbot N.J."/>
            <person name="Templeton M."/>
            <person name="Yandava C."/>
            <person name="Yarden O."/>
            <person name="Zeng Q."/>
            <person name="Rollins J.A."/>
            <person name="Lebrun M.H."/>
            <person name="Dickman M."/>
        </authorList>
    </citation>
    <scope>NUCLEOTIDE SEQUENCE [LARGE SCALE GENOMIC DNA]</scope>
    <source>
        <strain evidence="2">ATCC 18683 / 1980 / Ss-1</strain>
    </source>
</reference>
<evidence type="ECO:0000313" key="2">
    <source>
        <dbReference type="Proteomes" id="UP000001312"/>
    </source>
</evidence>
<dbReference type="EMBL" id="CH476627">
    <property type="protein sequence ID" value="EDO03442.1"/>
    <property type="molecule type" value="Genomic_DNA"/>
</dbReference>
<protein>
    <submittedName>
        <fullName evidence="1">Uncharacterized protein</fullName>
    </submittedName>
</protein>
<keyword evidence="2" id="KW-1185">Reference proteome</keyword>
<dbReference type="GeneID" id="5489078"/>
<dbReference type="Proteomes" id="UP000001312">
    <property type="component" value="Unassembled WGS sequence"/>
</dbReference>
<dbReference type="HOGENOM" id="CLU_1732572_0_0_1"/>
<accession>A7EKS6</accession>
<evidence type="ECO:0000313" key="1">
    <source>
        <dbReference type="EMBL" id="EDO03442.1"/>
    </source>
</evidence>
<sequence>MAQDSGYKIIDFQEHNFWDMSNLIGSQLRKAMMVLIYIDDILQGAYNSKIKVSKAVIWMQNPTQLIPYKAGKELVFIYRPLEEALRLHNGFFKVVEGSHYMRPEEFLKPEAIEIHVKSGQVLLLDGETVIEYLMAGGSGIGLMRCLSKSKH</sequence>
<dbReference type="AlphaFoldDB" id="A7EKS6"/>